<feature type="transmembrane region" description="Helical" evidence="1">
    <location>
        <begin position="366"/>
        <end position="383"/>
    </location>
</feature>
<name>A0A8H6FSD1_9LECA</name>
<organism evidence="2 3">
    <name type="scientific">Letharia columbiana</name>
    <dbReference type="NCBI Taxonomy" id="112416"/>
    <lineage>
        <taxon>Eukaryota</taxon>
        <taxon>Fungi</taxon>
        <taxon>Dikarya</taxon>
        <taxon>Ascomycota</taxon>
        <taxon>Pezizomycotina</taxon>
        <taxon>Lecanoromycetes</taxon>
        <taxon>OSLEUM clade</taxon>
        <taxon>Lecanoromycetidae</taxon>
        <taxon>Lecanorales</taxon>
        <taxon>Lecanorineae</taxon>
        <taxon>Parmeliaceae</taxon>
        <taxon>Letharia</taxon>
    </lineage>
</organism>
<evidence type="ECO:0000256" key="1">
    <source>
        <dbReference type="SAM" id="Phobius"/>
    </source>
</evidence>
<accession>A0A8H6FSD1</accession>
<feature type="transmembrane region" description="Helical" evidence="1">
    <location>
        <begin position="267"/>
        <end position="287"/>
    </location>
</feature>
<dbReference type="OrthoDB" id="4582561at2759"/>
<keyword evidence="3" id="KW-1185">Reference proteome</keyword>
<dbReference type="GeneID" id="59289688"/>
<keyword evidence="1" id="KW-1133">Transmembrane helix</keyword>
<reference evidence="2 3" key="1">
    <citation type="journal article" date="2020" name="Genomics">
        <title>Complete, high-quality genomes from long-read metagenomic sequencing of two wolf lichen thalli reveals enigmatic genome architecture.</title>
        <authorList>
            <person name="McKenzie S.K."/>
            <person name="Walston R.F."/>
            <person name="Allen J.L."/>
        </authorList>
    </citation>
    <scope>NUCLEOTIDE SEQUENCE [LARGE SCALE GENOMIC DNA]</scope>
    <source>
        <strain evidence="2">WasteWater2</strain>
    </source>
</reference>
<gene>
    <name evidence="2" type="ORF">HO173_008032</name>
</gene>
<comment type="caution">
    <text evidence="2">The sequence shown here is derived from an EMBL/GenBank/DDBJ whole genome shotgun (WGS) entry which is preliminary data.</text>
</comment>
<proteinExistence type="predicted"/>
<dbReference type="Proteomes" id="UP000578531">
    <property type="component" value="Unassembled WGS sequence"/>
</dbReference>
<dbReference type="EMBL" id="JACCJC010000034">
    <property type="protein sequence ID" value="KAF6233820.1"/>
    <property type="molecule type" value="Genomic_DNA"/>
</dbReference>
<feature type="transmembrane region" description="Helical" evidence="1">
    <location>
        <begin position="294"/>
        <end position="314"/>
    </location>
</feature>
<dbReference type="RefSeq" id="XP_037163229.1">
    <property type="nucleotide sequence ID" value="XM_037309932.1"/>
</dbReference>
<keyword evidence="1" id="KW-0472">Membrane</keyword>
<feature type="transmembrane region" description="Helical" evidence="1">
    <location>
        <begin position="231"/>
        <end position="255"/>
    </location>
</feature>
<keyword evidence="1" id="KW-0812">Transmembrane</keyword>
<evidence type="ECO:0000313" key="2">
    <source>
        <dbReference type="EMBL" id="KAF6233820.1"/>
    </source>
</evidence>
<evidence type="ECO:0000313" key="3">
    <source>
        <dbReference type="Proteomes" id="UP000578531"/>
    </source>
</evidence>
<sequence length="452" mass="49022">MLSNSSLQPWFDYGTAIRSPASGHTDPFAALPPIQPCYGGSIGGEAVNCSVVCDYTYLLFDPQHPSNLVTCGLWATVTAGLDITGQSPVTTPFEAVGLNLSATETVRTIDGALGTYNAQLQRNLVACFASFYAATHSFTDDRRSTPNTCSATALFQYPLEAEPCFADLCSPRTLDADLGGIGVFVSLIVQSSLAIVTAILLSLLVSWTFVNRHRQEKHTQAMMMATVDFQITQCYFAGAVQIAALVFTARGLFSIKWVASPELLDEGLLFTLATNGFVPTILTLALITQYGRQSWYLILLSSIVFVLSTGMLAASSNAWYATPFDPAYGVLQDCGDFVASNLTTAWCGSNNLFSNSGHNPTALNKVIWVMWAHSLLWLIYCVSKKLRTSSDRFLPGATKLASICQPRFALSDRLPMSGLGKPIEPGTVCYYLVTVARLSTLAVRRDFARIDH</sequence>
<protein>
    <submittedName>
        <fullName evidence="2">Uncharacterized protein</fullName>
    </submittedName>
</protein>
<feature type="transmembrane region" description="Helical" evidence="1">
    <location>
        <begin position="178"/>
        <end position="210"/>
    </location>
</feature>
<dbReference type="AlphaFoldDB" id="A0A8H6FSD1"/>